<dbReference type="RefSeq" id="WP_394839478.1">
    <property type="nucleotide sequence ID" value="NZ_CP089929.1"/>
</dbReference>
<proteinExistence type="predicted"/>
<evidence type="ECO:0000313" key="3">
    <source>
        <dbReference type="Proteomes" id="UP001374803"/>
    </source>
</evidence>
<dbReference type="Proteomes" id="UP001374803">
    <property type="component" value="Chromosome"/>
</dbReference>
<sequence length="130" mass="13556">MQRSMVALRLLGACCALATCACATARHASRAEHESAASAELASRRAVELSDLSAPDGRCRVLVDRTSLASPFAAQQPSVVMFDRAIDLSRLNSQGMQGHVEAGPLPSNDACANLDAMAARLAGMRAAMGQ</sequence>
<feature type="signal peptide" evidence="1">
    <location>
        <begin position="1"/>
        <end position="18"/>
    </location>
</feature>
<name>A0ABZ2LHF5_9BACT</name>
<gene>
    <name evidence="2" type="ORF">LVJ94_21560</name>
</gene>
<dbReference type="PROSITE" id="PS51257">
    <property type="entry name" value="PROKAR_LIPOPROTEIN"/>
    <property type="match status" value="1"/>
</dbReference>
<accession>A0ABZ2LHF5</accession>
<evidence type="ECO:0000256" key="1">
    <source>
        <dbReference type="SAM" id="SignalP"/>
    </source>
</evidence>
<evidence type="ECO:0008006" key="4">
    <source>
        <dbReference type="Google" id="ProtNLM"/>
    </source>
</evidence>
<reference evidence="2" key="1">
    <citation type="submission" date="2021-12" db="EMBL/GenBank/DDBJ databases">
        <title>Discovery of the Pendulisporaceae a myxobacterial family with distinct sporulation behavior and unique specialized metabolism.</title>
        <authorList>
            <person name="Garcia R."/>
            <person name="Popoff A."/>
            <person name="Bader C.D."/>
            <person name="Loehr J."/>
            <person name="Walesch S."/>
            <person name="Walt C."/>
            <person name="Boldt J."/>
            <person name="Bunk B."/>
            <person name="Haeckl F.J.F.P.J."/>
            <person name="Gunesch A.P."/>
            <person name="Birkelbach J."/>
            <person name="Nuebel U."/>
            <person name="Pietschmann T."/>
            <person name="Bach T."/>
            <person name="Mueller R."/>
        </authorList>
    </citation>
    <scope>NUCLEOTIDE SEQUENCE</scope>
    <source>
        <strain evidence="2">MSr11367</strain>
    </source>
</reference>
<keyword evidence="1" id="KW-0732">Signal</keyword>
<evidence type="ECO:0000313" key="2">
    <source>
        <dbReference type="EMBL" id="WXB09805.1"/>
    </source>
</evidence>
<organism evidence="2 3">
    <name type="scientific">Pendulispora rubella</name>
    <dbReference type="NCBI Taxonomy" id="2741070"/>
    <lineage>
        <taxon>Bacteria</taxon>
        <taxon>Pseudomonadati</taxon>
        <taxon>Myxococcota</taxon>
        <taxon>Myxococcia</taxon>
        <taxon>Myxococcales</taxon>
        <taxon>Sorangiineae</taxon>
        <taxon>Pendulisporaceae</taxon>
        <taxon>Pendulispora</taxon>
    </lineage>
</organism>
<dbReference type="EMBL" id="CP089983">
    <property type="protein sequence ID" value="WXB09805.1"/>
    <property type="molecule type" value="Genomic_DNA"/>
</dbReference>
<protein>
    <recommendedName>
        <fullName evidence="4">Lipoprotein</fullName>
    </recommendedName>
</protein>
<feature type="chain" id="PRO_5045781594" description="Lipoprotein" evidence="1">
    <location>
        <begin position="19"/>
        <end position="130"/>
    </location>
</feature>
<keyword evidence="3" id="KW-1185">Reference proteome</keyword>